<sequence length="138" mass="15023">MNYSPLTMTAQVAHAVRDFQQQRTGHTPRSVTVVLSEGVMLVTLHEVLTPAEIILCQTDKGMARLRDFHRDSIRASLGPLGTEIERIAGVALQEVVADIEPATGDIVHIFTTGTLLQVFKLTGCLSAETWVGSERDPA</sequence>
<gene>
    <name evidence="2" type="ORF">HG66A1_26290</name>
</gene>
<dbReference type="EMBL" id="CP036266">
    <property type="protein sequence ID" value="QDT20839.1"/>
    <property type="molecule type" value="Genomic_DNA"/>
</dbReference>
<evidence type="ECO:0000259" key="1">
    <source>
        <dbReference type="Pfam" id="PF10057"/>
    </source>
</evidence>
<protein>
    <recommendedName>
        <fullName evidence="1">Na+-translocating membrane potential-generating system MpsC domain-containing protein</fullName>
    </recommendedName>
</protein>
<dbReference type="RefSeq" id="WP_145184208.1">
    <property type="nucleotide sequence ID" value="NZ_CP036266.1"/>
</dbReference>
<organism evidence="2 3">
    <name type="scientific">Gimesia chilikensis</name>
    <dbReference type="NCBI Taxonomy" id="2605989"/>
    <lineage>
        <taxon>Bacteria</taxon>
        <taxon>Pseudomonadati</taxon>
        <taxon>Planctomycetota</taxon>
        <taxon>Planctomycetia</taxon>
        <taxon>Planctomycetales</taxon>
        <taxon>Planctomycetaceae</taxon>
        <taxon>Gimesia</taxon>
    </lineage>
</organism>
<dbReference type="AlphaFoldDB" id="A0A517PN98"/>
<name>A0A517PN98_9PLAN</name>
<keyword evidence="3" id="KW-1185">Reference proteome</keyword>
<evidence type="ECO:0000313" key="3">
    <source>
        <dbReference type="Proteomes" id="UP000320421"/>
    </source>
</evidence>
<dbReference type="Proteomes" id="UP000320421">
    <property type="component" value="Chromosome"/>
</dbReference>
<accession>A0A517PN98</accession>
<dbReference type="OrthoDB" id="277898at2"/>
<evidence type="ECO:0000313" key="2">
    <source>
        <dbReference type="EMBL" id="QDT20839.1"/>
    </source>
</evidence>
<feature type="domain" description="Na+-translocating membrane potential-generating system MpsC" evidence="1">
    <location>
        <begin position="8"/>
        <end position="111"/>
    </location>
</feature>
<proteinExistence type="predicted"/>
<reference evidence="2 3" key="1">
    <citation type="submission" date="2019-02" db="EMBL/GenBank/DDBJ databases">
        <title>Deep-cultivation of Planctomycetes and their phenomic and genomic characterization uncovers novel biology.</title>
        <authorList>
            <person name="Wiegand S."/>
            <person name="Jogler M."/>
            <person name="Boedeker C."/>
            <person name="Pinto D."/>
            <person name="Vollmers J."/>
            <person name="Rivas-Marin E."/>
            <person name="Kohn T."/>
            <person name="Peeters S.H."/>
            <person name="Heuer A."/>
            <person name="Rast P."/>
            <person name="Oberbeckmann S."/>
            <person name="Bunk B."/>
            <person name="Jeske O."/>
            <person name="Meyerdierks A."/>
            <person name="Storesund J.E."/>
            <person name="Kallscheuer N."/>
            <person name="Luecker S."/>
            <person name="Lage O.M."/>
            <person name="Pohl T."/>
            <person name="Merkel B.J."/>
            <person name="Hornburger P."/>
            <person name="Mueller R.-W."/>
            <person name="Bruemmer F."/>
            <person name="Labrenz M."/>
            <person name="Spormann A.M."/>
            <person name="Op den Camp H."/>
            <person name="Overmann J."/>
            <person name="Amann R."/>
            <person name="Jetten M.S.M."/>
            <person name="Mascher T."/>
            <person name="Medema M.H."/>
            <person name="Devos D.P."/>
            <person name="Kaster A.-K."/>
            <person name="Ovreas L."/>
            <person name="Rohde M."/>
            <person name="Galperin M.Y."/>
            <person name="Jogler C."/>
        </authorList>
    </citation>
    <scope>NUCLEOTIDE SEQUENCE [LARGE SCALE GENOMIC DNA]</scope>
    <source>
        <strain evidence="2 3">HG66A1</strain>
    </source>
</reference>
<dbReference type="InterPro" id="IPR018745">
    <property type="entry name" value="MpsC"/>
</dbReference>
<dbReference type="Pfam" id="PF10057">
    <property type="entry name" value="MpsC"/>
    <property type="match status" value="1"/>
</dbReference>